<name>A0ACB8UPZ9_9EURO</name>
<evidence type="ECO:0000313" key="1">
    <source>
        <dbReference type="EMBL" id="KAI2382871.1"/>
    </source>
</evidence>
<reference evidence="1" key="1">
    <citation type="journal article" date="2022" name="bioRxiv">
        <title>Population genetic analysis of Ophidiomyces ophidiicola, the causative agent of snake fungal disease, indicates recent introductions to the USA.</title>
        <authorList>
            <person name="Ladner J.T."/>
            <person name="Palmer J.M."/>
            <person name="Ettinger C.L."/>
            <person name="Stajich J.E."/>
            <person name="Farrell T.M."/>
            <person name="Glorioso B.M."/>
            <person name="Lawson B."/>
            <person name="Price S.J."/>
            <person name="Stengle A.G."/>
            <person name="Grear D.A."/>
            <person name="Lorch J.M."/>
        </authorList>
    </citation>
    <scope>NUCLEOTIDE SEQUENCE</scope>
    <source>
        <strain evidence="1">NWHC 24266-5</strain>
    </source>
</reference>
<dbReference type="EMBL" id="JALBCA010000105">
    <property type="protein sequence ID" value="KAI2382871.1"/>
    <property type="molecule type" value="Genomic_DNA"/>
</dbReference>
<accession>A0ACB8UPZ9</accession>
<organism evidence="1">
    <name type="scientific">Ophidiomyces ophidiicola</name>
    <dbReference type="NCBI Taxonomy" id="1387563"/>
    <lineage>
        <taxon>Eukaryota</taxon>
        <taxon>Fungi</taxon>
        <taxon>Dikarya</taxon>
        <taxon>Ascomycota</taxon>
        <taxon>Pezizomycotina</taxon>
        <taxon>Eurotiomycetes</taxon>
        <taxon>Eurotiomycetidae</taxon>
        <taxon>Onygenales</taxon>
        <taxon>Onygenaceae</taxon>
        <taxon>Ophidiomyces</taxon>
    </lineage>
</organism>
<protein>
    <submittedName>
        <fullName evidence="1">Uncharacterized protein</fullName>
    </submittedName>
</protein>
<sequence>MGDSTDIKNVIEAFQALDTGSQKQALQTIAKRVDELRNVLSKSLCFDVIGNMPVELVFQVAFYLEPSEIFIMRMVSKRWNELFSISTACKTSFQSFIPSRNLDTTAPTWEETFTKYAKQHLALKMGRPFSKALFIFARRFNEQASHVTYSSGMVAYQTSGPGLPPSLRVLNLRTSKVITFSPTHVIAHIRLNEEIVAAVLLNCWCEVWNHRSGKKGTFRLPDGSKVTDFAVDGETVAVSFGYLQVLVWNLNSDVSREVLLPRMPLCLVLDAMEDRLMALYPIRITPPAKTTGKEQNTADNTTNLKAKVTDISSPKNGNLLKIEVPFDLPNIEWRHPLFLNHSGACIVCPQNPLPALDTSLYVGFMTYSKPLQKFLVRTYQNDKLSSRCRCYTGTSEVIVSEEIAYRFHQRADGPFLLILDPRSPEGWRSVRIEGLRILVPASRLFEKVCEVPNGIRGDDKFLVFVYDDGVEVWCFDEDEEYDDDPDYRKEYEKQAAERAAARQTRERPNQASLFQYYMHSSGIVP</sequence>
<comment type="caution">
    <text evidence="1">The sequence shown here is derived from an EMBL/GenBank/DDBJ whole genome shotgun (WGS) entry which is preliminary data.</text>
</comment>
<gene>
    <name evidence="1" type="ORF">LOY88_005643</name>
</gene>
<proteinExistence type="predicted"/>